<feature type="coiled-coil region" evidence="1">
    <location>
        <begin position="362"/>
        <end position="413"/>
    </location>
</feature>
<dbReference type="EMBL" id="UFXS01000001">
    <property type="protein sequence ID" value="STD58892.1"/>
    <property type="molecule type" value="Genomic_DNA"/>
</dbReference>
<protein>
    <submittedName>
        <fullName evidence="2">Uncharacterized protein</fullName>
    </submittedName>
</protein>
<feature type="coiled-coil region" evidence="1">
    <location>
        <begin position="475"/>
        <end position="502"/>
    </location>
</feature>
<feature type="coiled-coil region" evidence="1">
    <location>
        <begin position="558"/>
        <end position="599"/>
    </location>
</feature>
<gene>
    <name evidence="2" type="ORF">NCTC13456_02519</name>
</gene>
<dbReference type="STRING" id="343874.GCA_000805695_02024"/>
<evidence type="ECO:0000313" key="2">
    <source>
        <dbReference type="EMBL" id="STD58892.1"/>
    </source>
</evidence>
<name>A0A376GHQ1_9FLAO</name>
<evidence type="ECO:0000256" key="1">
    <source>
        <dbReference type="SAM" id="Coils"/>
    </source>
</evidence>
<sequence>MLNKIVIINSELYAKASIDIGDNTSIQITAENNVGKSSFLNTLNFLYITDKDQMRFEDDRKLSDSMKHYFDGTSQHSYIIFEIFKNGFYCILVKATPENSIEYYKINGEYKETYFIQKSDAGFKAKKWEKVLQELTSDNPIDPPALLRTQDLYNLVYNSDKNKNPVVLIKREVRRKGNAFSNSFTDIYKHLIKTSDINEKSFKNALLIADNRQDVFLNVFTTSSFEKINDFEKKKAHISNLTAVKSDFERLKLLNDTFVDEEKILGKLKNTFFRKFDAAENDLTEKIKDNSPISIALRDLEIKINLVHKQERDGLISEKTTLENKIESLKNTNIKIDIDLKELAAYEPTESNMLYQGLITKVETEDRKRKELDAQLTQLERSQFTLAEVQKSINDLEKEISKKEDSIKQFDNLLYQNISEDPEIIRKAFSYLNSDVANLDKSKIKKEVSQDNFLLTFFDGQIDVSDIEIKSLPTIKELQEDIKIRKKELSEKKLQLEAIKNQNSLQKESSDLRESISETKILIEKITQKPDLQQTKEKNEIQINDTLRKAVLAILQKIEHKDDEIKKDQIDLEAKKNEKKQYETDLKKYKNQYQYFQERHDIYEIEELLDEDFEKLHDKFFKIYEGFRTTKENRKDLKDNINQRLNKDILDIKEFIRQVDEEMKNIPEMNKVITTLLDTLSYEIGSPTFSFLASFNDFKTFIYKSYNTKLAEYPVSNIQNVKVKIHEAEELIEDLNRISKLKFSNGLDFDNAYSDSKKALEKQLSESKGKPITIYDLFSIKVEITKVTGEIEEIDLSKQVQSRGTNIVLKLYLFLNILKDLVHSQPENKIIIYVDELDAIGQKNVKHLIQFCKDHHFVPIFAAPRKVEGIQKYYMVKEPQIKNNQKPKITFGELQSFPVEYRDAE</sequence>
<organism evidence="2 3">
    <name type="scientific">Empedobacter falsenii</name>
    <dbReference type="NCBI Taxonomy" id="343874"/>
    <lineage>
        <taxon>Bacteria</taxon>
        <taxon>Pseudomonadati</taxon>
        <taxon>Bacteroidota</taxon>
        <taxon>Flavobacteriia</taxon>
        <taxon>Flavobacteriales</taxon>
        <taxon>Weeksellaceae</taxon>
        <taxon>Empedobacter</taxon>
    </lineage>
</organism>
<reference evidence="2 3" key="1">
    <citation type="submission" date="2018-06" db="EMBL/GenBank/DDBJ databases">
        <authorList>
            <consortium name="Pathogen Informatics"/>
            <person name="Doyle S."/>
        </authorList>
    </citation>
    <scope>NUCLEOTIDE SEQUENCE [LARGE SCALE GENOMIC DNA]</scope>
    <source>
        <strain evidence="2 3">NCTC13456</strain>
    </source>
</reference>
<accession>A0A376GHQ1</accession>
<keyword evidence="1" id="KW-0175">Coiled coil</keyword>
<dbReference type="AlphaFoldDB" id="A0A376GHQ1"/>
<evidence type="ECO:0000313" key="3">
    <source>
        <dbReference type="Proteomes" id="UP000254737"/>
    </source>
</evidence>
<proteinExistence type="predicted"/>
<dbReference type="Proteomes" id="UP000254737">
    <property type="component" value="Unassembled WGS sequence"/>
</dbReference>